<gene>
    <name evidence="6" type="ORF">LOTGIDRAFT_232958</name>
</gene>
<dbReference type="AlphaFoldDB" id="V4BV59"/>
<dbReference type="InterPro" id="IPR016024">
    <property type="entry name" value="ARM-type_fold"/>
</dbReference>
<dbReference type="STRING" id="225164.V4BV59"/>
<feature type="domain" description="Pre-rRNA-processing protein RIX1 N-terminal" evidence="5">
    <location>
        <begin position="24"/>
        <end position="184"/>
    </location>
</feature>
<keyword evidence="3" id="KW-0539">Nucleus</keyword>
<keyword evidence="7" id="KW-1185">Reference proteome</keyword>
<evidence type="ECO:0000313" key="7">
    <source>
        <dbReference type="Proteomes" id="UP000030746"/>
    </source>
</evidence>
<dbReference type="Pfam" id="PF08167">
    <property type="entry name" value="RIX1"/>
    <property type="match status" value="1"/>
</dbReference>
<sequence>MAVPMENVLSALIPIYFEDSSSLEHVPNIIGFTDDHQLFSLQKTSSLHPVISHVHNCLNSSNKRLEGLLLLETLVKQSSTLVFTDNIYTWIKLLLQILKSPGETTFHQQSCKILSMIIKSSTSFSEISREISTNIIPQLLPVLLYSQPLFREEAISCIKVCAESYPGPTGSFRSKIEKILLIDLQSEVPKTDSPSCLAILGICGGGGKNRIKHTEGWSIQFTKIYSTLNNTISMLYQPLNTDEQYKESNDGFQLNILPETLSERNHILLHRLSIFTQVLSSLLTEDMTAVAKVPVEDILRFICQCLEVKGNILLRRPTTDNLVLLSILPTIHRTSLTLLHNLIVSCGNILIPFSSTINKLLIESLVWTNNKTQYGQQKRYSTLRNEVYQTMCIWLKKLGAACNIVEEEKDLIRELIHDITPPIDVIKLSSTGVHNGFEPPKKKKKNMGYQDLTQSMSSYRKIDTSANSDLTSTCLKALQLFVFYFGSSLKSKSYKDIGETVISIILDIQCSHDNLPIPYHDVLCRKRLYGVLKSCIMSPHSNTPSLLQCAVKIFAVGQRDMSIKVSTFCKECSAICECLYHPRAPCIMGPNIATSTLNFDRQVQQNTEDSSSTDVTPFIKVDKQQSVKRLSLSRSQIERTSLGPVEEQVVMMETVVKESIIEGNLESDNDDNNDDDDEEDLEELEVDPADDMKSSLSLPTEIQLNSSTVVIETETTVKTQSSEEKKDSLKSATISTSQQGIFCLVYFKSKDVDDMVMCFVDADPDEKE</sequence>
<dbReference type="PANTHER" id="PTHR34105">
    <property type="entry name" value="PROLINE-, GLUTAMIC ACID- AND LEUCINE-RICH PROTEIN 1"/>
    <property type="match status" value="1"/>
</dbReference>
<dbReference type="CTD" id="20249104"/>
<dbReference type="OrthoDB" id="20900at2759"/>
<organism evidence="6 7">
    <name type="scientific">Lottia gigantea</name>
    <name type="common">Giant owl limpet</name>
    <dbReference type="NCBI Taxonomy" id="225164"/>
    <lineage>
        <taxon>Eukaryota</taxon>
        <taxon>Metazoa</taxon>
        <taxon>Spiralia</taxon>
        <taxon>Lophotrochozoa</taxon>
        <taxon>Mollusca</taxon>
        <taxon>Gastropoda</taxon>
        <taxon>Patellogastropoda</taxon>
        <taxon>Lottioidea</taxon>
        <taxon>Lottiidae</taxon>
        <taxon>Lottia</taxon>
    </lineage>
</organism>
<dbReference type="Gene3D" id="1.25.10.10">
    <property type="entry name" value="Leucine-rich Repeat Variant"/>
    <property type="match status" value="1"/>
</dbReference>
<evidence type="ECO:0000313" key="6">
    <source>
        <dbReference type="EMBL" id="ESO92884.1"/>
    </source>
</evidence>
<dbReference type="KEGG" id="lgi:LOTGIDRAFT_232958"/>
<dbReference type="PANTHER" id="PTHR34105:SF1">
    <property type="entry name" value="PROLINE-, GLUTAMIC ACID- AND LEUCINE-RICH PROTEIN 1"/>
    <property type="match status" value="1"/>
</dbReference>
<dbReference type="EMBL" id="KB202014">
    <property type="protein sequence ID" value="ESO92884.1"/>
    <property type="molecule type" value="Genomic_DNA"/>
</dbReference>
<dbReference type="Proteomes" id="UP000030746">
    <property type="component" value="Unassembled WGS sequence"/>
</dbReference>
<name>V4BV59_LOTGI</name>
<dbReference type="InterPro" id="IPR011989">
    <property type="entry name" value="ARM-like"/>
</dbReference>
<dbReference type="InterPro" id="IPR012583">
    <property type="entry name" value="RIX1_N"/>
</dbReference>
<accession>V4BV59</accession>
<dbReference type="GO" id="GO:0005634">
    <property type="term" value="C:nucleus"/>
    <property type="evidence" value="ECO:0007669"/>
    <property type="project" value="UniProtKB-SubCell"/>
</dbReference>
<dbReference type="OMA" id="DSCGQDM"/>
<evidence type="ECO:0000259" key="5">
    <source>
        <dbReference type="Pfam" id="PF08167"/>
    </source>
</evidence>
<dbReference type="GeneID" id="20249104"/>
<dbReference type="HOGENOM" id="CLU_363809_0_0_1"/>
<comment type="subcellular location">
    <subcellularLocation>
        <location evidence="1">Nucleus</location>
    </subcellularLocation>
</comment>
<dbReference type="GO" id="GO:0006364">
    <property type="term" value="P:rRNA processing"/>
    <property type="evidence" value="ECO:0007669"/>
    <property type="project" value="TreeGrafter"/>
</dbReference>
<evidence type="ECO:0000256" key="3">
    <source>
        <dbReference type="ARBA" id="ARBA00023242"/>
    </source>
</evidence>
<reference evidence="6 7" key="1">
    <citation type="journal article" date="2013" name="Nature">
        <title>Insights into bilaterian evolution from three spiralian genomes.</title>
        <authorList>
            <person name="Simakov O."/>
            <person name="Marletaz F."/>
            <person name="Cho S.J."/>
            <person name="Edsinger-Gonzales E."/>
            <person name="Havlak P."/>
            <person name="Hellsten U."/>
            <person name="Kuo D.H."/>
            <person name="Larsson T."/>
            <person name="Lv J."/>
            <person name="Arendt D."/>
            <person name="Savage R."/>
            <person name="Osoegawa K."/>
            <person name="de Jong P."/>
            <person name="Grimwood J."/>
            <person name="Chapman J.A."/>
            <person name="Shapiro H."/>
            <person name="Aerts A."/>
            <person name="Otillar R.P."/>
            <person name="Terry A.Y."/>
            <person name="Boore J.L."/>
            <person name="Grigoriev I.V."/>
            <person name="Lindberg D.R."/>
            <person name="Seaver E.C."/>
            <person name="Weisblat D.A."/>
            <person name="Putnam N.H."/>
            <person name="Rokhsar D.S."/>
        </authorList>
    </citation>
    <scope>NUCLEOTIDE SEQUENCE [LARGE SCALE GENOMIC DNA]</scope>
</reference>
<evidence type="ECO:0000256" key="2">
    <source>
        <dbReference type="ARBA" id="ARBA00010511"/>
    </source>
</evidence>
<feature type="compositionally biased region" description="Acidic residues" evidence="4">
    <location>
        <begin position="665"/>
        <end position="689"/>
    </location>
</feature>
<feature type="region of interest" description="Disordered" evidence="4">
    <location>
        <begin position="660"/>
        <end position="694"/>
    </location>
</feature>
<evidence type="ECO:0000256" key="1">
    <source>
        <dbReference type="ARBA" id="ARBA00004123"/>
    </source>
</evidence>
<comment type="similarity">
    <text evidence="2">Belongs to the RIX1/PELP1 family.</text>
</comment>
<protein>
    <recommendedName>
        <fullName evidence="5">Pre-rRNA-processing protein RIX1 N-terminal domain-containing protein</fullName>
    </recommendedName>
</protein>
<evidence type="ECO:0000256" key="4">
    <source>
        <dbReference type="SAM" id="MobiDB-lite"/>
    </source>
</evidence>
<proteinExistence type="inferred from homology"/>
<dbReference type="SUPFAM" id="SSF48371">
    <property type="entry name" value="ARM repeat"/>
    <property type="match status" value="1"/>
</dbReference>
<dbReference type="RefSeq" id="XP_009056568.1">
    <property type="nucleotide sequence ID" value="XM_009058320.1"/>
</dbReference>